<dbReference type="Gene3D" id="3.30.700.10">
    <property type="entry name" value="Glycoprotein, Type 4 Pilin"/>
    <property type="match status" value="1"/>
</dbReference>
<protein>
    <submittedName>
        <fullName evidence="2">DUF1559 domain-containing protein</fullName>
    </submittedName>
</protein>
<accession>A0AAU7CH46</accession>
<name>A0AAU7CH46_9BACT</name>
<dbReference type="EMBL" id="CP155447">
    <property type="protein sequence ID" value="XBH04566.1"/>
    <property type="molecule type" value="Genomic_DNA"/>
</dbReference>
<sequence>MFPRLPARPSRGFTLIELLVVIAIIAVLIALLLPAVQSAREAARRLQCTNNLKQIGLAVHNYHDIHGVIPKGGYGGGMGVPALWNTATAQSRRMASWGTVILPQMEQAPLYNSFNTGFWYLEPPNYTTSRTLLSTFLCPSNPAGSPMKPNGDNITSQPQYCRNDYAGNWGERALRCFPATSCQNNYSDQGDQSGAGRGVIMFGSEINVNLVSVTDGSTNTIVIGEAPEALHGLWAGHKNFLDQSAPINARFGPFSSTPWQSCQVVAGSASIGKLGCDYGQEFHSYHTGGVNFLFLDGSVRYLKESIQPKILAALLSRKGGEILSAGDF</sequence>
<evidence type="ECO:0000313" key="2">
    <source>
        <dbReference type="EMBL" id="XBH04566.1"/>
    </source>
</evidence>
<evidence type="ECO:0000259" key="1">
    <source>
        <dbReference type="Pfam" id="PF07596"/>
    </source>
</evidence>
<reference evidence="2" key="1">
    <citation type="submission" date="2024-05" db="EMBL/GenBank/DDBJ databases">
        <title>Planctomycetes of the genus Singulisphaera possess chitinolytic capabilities.</title>
        <authorList>
            <person name="Ivanova A."/>
        </authorList>
    </citation>
    <scope>NUCLEOTIDE SEQUENCE</scope>
    <source>
        <strain evidence="2">Ch08T</strain>
    </source>
</reference>
<dbReference type="AlphaFoldDB" id="A0AAU7CH46"/>
<gene>
    <name evidence="2" type="ORF">V5E97_00715</name>
</gene>
<organism evidence="2">
    <name type="scientific">Singulisphaera sp. Ch08</name>
    <dbReference type="NCBI Taxonomy" id="3120278"/>
    <lineage>
        <taxon>Bacteria</taxon>
        <taxon>Pseudomonadati</taxon>
        <taxon>Planctomycetota</taxon>
        <taxon>Planctomycetia</taxon>
        <taxon>Isosphaerales</taxon>
        <taxon>Isosphaeraceae</taxon>
        <taxon>Singulisphaera</taxon>
    </lineage>
</organism>
<dbReference type="RefSeq" id="WP_406697342.1">
    <property type="nucleotide sequence ID" value="NZ_CP155447.1"/>
</dbReference>
<dbReference type="SUPFAM" id="SSF54523">
    <property type="entry name" value="Pili subunits"/>
    <property type="match status" value="1"/>
</dbReference>
<feature type="domain" description="DUF1559" evidence="1">
    <location>
        <begin position="37"/>
        <end position="308"/>
    </location>
</feature>
<proteinExistence type="predicted"/>
<dbReference type="Pfam" id="PF07963">
    <property type="entry name" value="N_methyl"/>
    <property type="match status" value="1"/>
</dbReference>
<dbReference type="InterPro" id="IPR027558">
    <property type="entry name" value="Pre_pil_HX9DG_C"/>
</dbReference>
<dbReference type="NCBIfam" id="TIGR04294">
    <property type="entry name" value="pre_pil_HX9DG"/>
    <property type="match status" value="1"/>
</dbReference>
<dbReference type="InterPro" id="IPR012902">
    <property type="entry name" value="N_methyl_site"/>
</dbReference>
<dbReference type="PANTHER" id="PTHR30093:SF2">
    <property type="entry name" value="TYPE II SECRETION SYSTEM PROTEIN H"/>
    <property type="match status" value="1"/>
</dbReference>
<dbReference type="Pfam" id="PF07596">
    <property type="entry name" value="SBP_bac_10"/>
    <property type="match status" value="1"/>
</dbReference>
<dbReference type="PROSITE" id="PS00409">
    <property type="entry name" value="PROKAR_NTER_METHYL"/>
    <property type="match status" value="1"/>
</dbReference>
<dbReference type="PANTHER" id="PTHR30093">
    <property type="entry name" value="GENERAL SECRETION PATHWAY PROTEIN G"/>
    <property type="match status" value="1"/>
</dbReference>
<dbReference type="InterPro" id="IPR011453">
    <property type="entry name" value="DUF1559"/>
</dbReference>
<dbReference type="InterPro" id="IPR045584">
    <property type="entry name" value="Pilin-like"/>
</dbReference>
<dbReference type="NCBIfam" id="TIGR02532">
    <property type="entry name" value="IV_pilin_GFxxxE"/>
    <property type="match status" value="1"/>
</dbReference>